<evidence type="ECO:0000313" key="2">
    <source>
        <dbReference type="EMBL" id="KAA0050685.1"/>
    </source>
</evidence>
<feature type="region of interest" description="Disordered" evidence="1">
    <location>
        <begin position="114"/>
        <end position="136"/>
    </location>
</feature>
<dbReference type="AlphaFoldDB" id="A0A5A7UAQ1"/>
<evidence type="ECO:0000313" key="5">
    <source>
        <dbReference type="Proteomes" id="UP000321947"/>
    </source>
</evidence>
<organism evidence="2 4">
    <name type="scientific">Cucumis melo var. makuwa</name>
    <name type="common">Oriental melon</name>
    <dbReference type="NCBI Taxonomy" id="1194695"/>
    <lineage>
        <taxon>Eukaryota</taxon>
        <taxon>Viridiplantae</taxon>
        <taxon>Streptophyta</taxon>
        <taxon>Embryophyta</taxon>
        <taxon>Tracheophyta</taxon>
        <taxon>Spermatophyta</taxon>
        <taxon>Magnoliopsida</taxon>
        <taxon>eudicotyledons</taxon>
        <taxon>Gunneridae</taxon>
        <taxon>Pentapetalae</taxon>
        <taxon>rosids</taxon>
        <taxon>fabids</taxon>
        <taxon>Cucurbitales</taxon>
        <taxon>Cucurbitaceae</taxon>
        <taxon>Benincaseae</taxon>
        <taxon>Cucumis</taxon>
    </lineage>
</organism>
<dbReference type="Proteomes" id="UP000321393">
    <property type="component" value="Unassembled WGS sequence"/>
</dbReference>
<reference evidence="4 5" key="1">
    <citation type="submission" date="2019-08" db="EMBL/GenBank/DDBJ databases">
        <title>Draft genome sequences of two oriental melons (Cucumis melo L. var makuwa).</title>
        <authorList>
            <person name="Kwon S.-Y."/>
        </authorList>
    </citation>
    <scope>NUCLEOTIDE SEQUENCE [LARGE SCALE GENOMIC DNA]</scope>
    <source>
        <strain evidence="5">cv. Chang Bougi</strain>
        <strain evidence="4">cv. SW 3</strain>
        <tissue evidence="2">Leaf</tissue>
    </source>
</reference>
<protein>
    <submittedName>
        <fullName evidence="2">Gag/pol protein</fullName>
    </submittedName>
</protein>
<comment type="caution">
    <text evidence="2">The sequence shown here is derived from an EMBL/GenBank/DDBJ whole genome shotgun (WGS) entry which is preliminary data.</text>
</comment>
<dbReference type="EMBL" id="SSTE01011804">
    <property type="protein sequence ID" value="KAA0050685.1"/>
    <property type="molecule type" value="Genomic_DNA"/>
</dbReference>
<dbReference type="Proteomes" id="UP000321947">
    <property type="component" value="Unassembled WGS sequence"/>
</dbReference>
<dbReference type="CDD" id="cd09272">
    <property type="entry name" value="RNase_HI_RT_Ty1"/>
    <property type="match status" value="1"/>
</dbReference>
<dbReference type="OrthoDB" id="418757at2759"/>
<gene>
    <name evidence="3" type="ORF">E5676_scaffold1737G00240</name>
    <name evidence="2" type="ORF">E6C27_scaffold673G001700</name>
</gene>
<name>A0A5A7UAQ1_CUCMM</name>
<accession>A0A5A7UAQ1</accession>
<feature type="compositionally biased region" description="Basic residues" evidence="1">
    <location>
        <begin position="126"/>
        <end position="136"/>
    </location>
</feature>
<evidence type="ECO:0000313" key="4">
    <source>
        <dbReference type="Proteomes" id="UP000321393"/>
    </source>
</evidence>
<evidence type="ECO:0000313" key="3">
    <source>
        <dbReference type="EMBL" id="TYK07752.1"/>
    </source>
</evidence>
<proteinExistence type="predicted"/>
<evidence type="ECO:0000256" key="1">
    <source>
        <dbReference type="SAM" id="MobiDB-lite"/>
    </source>
</evidence>
<sequence length="280" mass="32068">MLVYGAKDYILTEYTDSDFQTDKDSRKSTSGSVFTLNRGAMLWCSIKQGCIVDSTMKVEYVVACKGAKKAVWLRKYVKIYKDQCSRYNLKSLQYRDKVGYLILARRLHRLKSHRRRSQIVRERQPPRGKRHARRRSISRRLRLQPFAACRVVHLAAATSSSSLSFVFSVNEQSAAVTQVDQTTAARAVRAAFRRYRQSGIDIDMIRVIRQDRSQPNCLIVSSEYTTDQFVLGVPLGSPKASYVPSRSHVARVRKRASSWAEAEVRAKASWRATRSDHEEP</sequence>
<dbReference type="EMBL" id="SSTD01013081">
    <property type="protein sequence ID" value="TYK07752.1"/>
    <property type="molecule type" value="Genomic_DNA"/>
</dbReference>